<dbReference type="InterPro" id="IPR051690">
    <property type="entry name" value="PseI-like"/>
</dbReference>
<evidence type="ECO:0000259" key="1">
    <source>
        <dbReference type="Pfam" id="PF03102"/>
    </source>
</evidence>
<dbReference type="GO" id="GO:0016051">
    <property type="term" value="P:carbohydrate biosynthetic process"/>
    <property type="evidence" value="ECO:0007669"/>
    <property type="project" value="InterPro"/>
</dbReference>
<dbReference type="PANTHER" id="PTHR42966">
    <property type="entry name" value="N-ACETYLNEURAMINATE SYNTHASE"/>
    <property type="match status" value="1"/>
</dbReference>
<sequence length="97" mass="11104">MRKININGKNIGDDYPCYTIAEAGANHEGEVEKAFQLIDAAKESGVDAIKFQNYTASKLTTKTAPKYWDDGIENESQFDVFNKLDKLHDDEWRQIFE</sequence>
<reference evidence="2" key="1">
    <citation type="submission" date="2018-05" db="EMBL/GenBank/DDBJ databases">
        <authorList>
            <person name="Lanie J.A."/>
            <person name="Ng W.-L."/>
            <person name="Kazmierczak K.M."/>
            <person name="Andrzejewski T.M."/>
            <person name="Davidsen T.M."/>
            <person name="Wayne K.J."/>
            <person name="Tettelin H."/>
            <person name="Glass J.I."/>
            <person name="Rusch D."/>
            <person name="Podicherti R."/>
            <person name="Tsui H.-C.T."/>
            <person name="Winkler M.E."/>
        </authorList>
    </citation>
    <scope>NUCLEOTIDE SEQUENCE</scope>
</reference>
<organism evidence="2">
    <name type="scientific">marine metagenome</name>
    <dbReference type="NCBI Taxonomy" id="408172"/>
    <lineage>
        <taxon>unclassified sequences</taxon>
        <taxon>metagenomes</taxon>
        <taxon>ecological metagenomes</taxon>
    </lineage>
</organism>
<dbReference type="Pfam" id="PF03102">
    <property type="entry name" value="NeuB"/>
    <property type="match status" value="1"/>
</dbReference>
<gene>
    <name evidence="2" type="ORF">METZ01_LOCUS374892</name>
</gene>
<dbReference type="PANTHER" id="PTHR42966:SF1">
    <property type="entry name" value="SIALIC ACID SYNTHASE"/>
    <property type="match status" value="1"/>
</dbReference>
<protein>
    <recommendedName>
        <fullName evidence="1">PseI/NeuA/B-like domain-containing protein</fullName>
    </recommendedName>
</protein>
<dbReference type="GO" id="GO:0047444">
    <property type="term" value="F:N-acylneuraminate-9-phosphate synthase activity"/>
    <property type="evidence" value="ECO:0007669"/>
    <property type="project" value="TreeGrafter"/>
</dbReference>
<dbReference type="AlphaFoldDB" id="A0A382TKS0"/>
<dbReference type="SUPFAM" id="SSF51569">
    <property type="entry name" value="Aldolase"/>
    <property type="match status" value="1"/>
</dbReference>
<accession>A0A382TKS0</accession>
<evidence type="ECO:0000313" key="2">
    <source>
        <dbReference type="EMBL" id="SVD22038.1"/>
    </source>
</evidence>
<dbReference type="InterPro" id="IPR013132">
    <property type="entry name" value="PseI/NeuA/B-like_N"/>
</dbReference>
<proteinExistence type="predicted"/>
<dbReference type="InterPro" id="IPR013785">
    <property type="entry name" value="Aldolase_TIM"/>
</dbReference>
<name>A0A382TKS0_9ZZZZ</name>
<feature type="non-terminal residue" evidence="2">
    <location>
        <position position="97"/>
    </location>
</feature>
<dbReference type="Gene3D" id="3.20.20.70">
    <property type="entry name" value="Aldolase class I"/>
    <property type="match status" value="1"/>
</dbReference>
<dbReference type="EMBL" id="UINC01136966">
    <property type="protein sequence ID" value="SVD22038.1"/>
    <property type="molecule type" value="Genomic_DNA"/>
</dbReference>
<feature type="domain" description="PseI/NeuA/B-like" evidence="1">
    <location>
        <begin position="37"/>
        <end position="96"/>
    </location>
</feature>